<dbReference type="PANTHER" id="PTHR22960">
    <property type="entry name" value="MOLYBDOPTERIN COFACTOR SYNTHESIS PROTEIN A"/>
    <property type="match status" value="1"/>
</dbReference>
<sequence>MRTLKSTSLYLQRPHIKRHVSSSKPTSTSTIDVGYDETRQRAKIAAMKKERPFSSFLTDTFNRQHTYLRISVTERCNLRCTYCMQAEGIDLTPSDKLLSSDETIFQGVTKIRLTGGEPTIRRDIVDLVGELNKLKPLGLLSEKQLLEIIEIAVKNKKQHTGQDGNSASVSTDSNDNSMGRDMPSLDILCQSASPEKNDTPGSDCISDKDVEPPCRQDFKDGDKYAGSSNHNQPHIFNSEREDCKIHVRSIDSRWDSTNETRKNADIHKQQKGNRGESANDTSVEMVSFECCPNQERISALQESLGQLLRVGALVGTKWTTENPKTLCHLVQPDDQPEAFNESKSMYQVSAGGGHDGSQGSRSSLPIIVETIANESNRHHVATSVGYEIDSKVPPKDLICYIEDVRRYGFDHVIIIGERLYGMLFMDCYGRVFDWDSMSDLLWPRGDYLKEATKKFEPNSIGWGVSEDGTVFEIRQANIMSTLLQRKTKEELKKEETSVMWGFLCFDQVQRVFPEF</sequence>
<dbReference type="PROSITE" id="PS01305">
    <property type="entry name" value="MOAA_NIFB_PQQE"/>
    <property type="match status" value="1"/>
</dbReference>
<organism evidence="11 12">
    <name type="scientific">Paraglomus occultum</name>
    <dbReference type="NCBI Taxonomy" id="144539"/>
    <lineage>
        <taxon>Eukaryota</taxon>
        <taxon>Fungi</taxon>
        <taxon>Fungi incertae sedis</taxon>
        <taxon>Mucoromycota</taxon>
        <taxon>Glomeromycotina</taxon>
        <taxon>Glomeromycetes</taxon>
        <taxon>Paraglomerales</taxon>
        <taxon>Paraglomeraceae</taxon>
        <taxon>Paraglomus</taxon>
    </lineage>
</organism>
<feature type="compositionally biased region" description="Basic and acidic residues" evidence="9">
    <location>
        <begin position="205"/>
        <end position="223"/>
    </location>
</feature>
<evidence type="ECO:0000256" key="1">
    <source>
        <dbReference type="ARBA" id="ARBA00001966"/>
    </source>
</evidence>
<evidence type="ECO:0000256" key="5">
    <source>
        <dbReference type="ARBA" id="ARBA00022723"/>
    </source>
</evidence>
<dbReference type="InterPro" id="IPR013785">
    <property type="entry name" value="Aldolase_TIM"/>
</dbReference>
<keyword evidence="5" id="KW-0479">Metal-binding</keyword>
<feature type="region of interest" description="Disordered" evidence="9">
    <location>
        <begin position="256"/>
        <end position="280"/>
    </location>
</feature>
<dbReference type="OrthoDB" id="2426884at2759"/>
<keyword evidence="12" id="KW-1185">Reference proteome</keyword>
<evidence type="ECO:0000256" key="7">
    <source>
        <dbReference type="ARBA" id="ARBA00023014"/>
    </source>
</evidence>
<feature type="domain" description="Radical SAM core" evidence="10">
    <location>
        <begin position="70"/>
        <end position="147"/>
    </location>
</feature>
<dbReference type="Pfam" id="PF04055">
    <property type="entry name" value="Radical_SAM"/>
    <property type="match status" value="1"/>
</dbReference>
<evidence type="ECO:0000259" key="10">
    <source>
        <dbReference type="Pfam" id="PF04055"/>
    </source>
</evidence>
<dbReference type="SUPFAM" id="SSF102114">
    <property type="entry name" value="Radical SAM enzymes"/>
    <property type="match status" value="1"/>
</dbReference>
<keyword evidence="7" id="KW-0411">Iron-sulfur</keyword>
<feature type="region of interest" description="Disordered" evidence="9">
    <location>
        <begin position="156"/>
        <end position="235"/>
    </location>
</feature>
<feature type="compositionally biased region" description="Polar residues" evidence="9">
    <location>
        <begin position="226"/>
        <end position="235"/>
    </location>
</feature>
<evidence type="ECO:0000256" key="9">
    <source>
        <dbReference type="SAM" id="MobiDB-lite"/>
    </source>
</evidence>
<evidence type="ECO:0000256" key="3">
    <source>
        <dbReference type="ARBA" id="ARBA00022485"/>
    </source>
</evidence>
<dbReference type="Gene3D" id="3.20.20.70">
    <property type="entry name" value="Aldolase class I"/>
    <property type="match status" value="1"/>
</dbReference>
<dbReference type="InterPro" id="IPR007197">
    <property type="entry name" value="rSAM"/>
</dbReference>
<dbReference type="AlphaFoldDB" id="A0A9N9BSM5"/>
<dbReference type="GO" id="GO:0051539">
    <property type="term" value="F:4 iron, 4 sulfur cluster binding"/>
    <property type="evidence" value="ECO:0007669"/>
    <property type="project" value="UniProtKB-KW"/>
</dbReference>
<protein>
    <submittedName>
        <fullName evidence="11">2944_t:CDS:1</fullName>
    </submittedName>
</protein>
<dbReference type="InterPro" id="IPR058240">
    <property type="entry name" value="rSAM_sf"/>
</dbReference>
<dbReference type="SFLD" id="SFLDS00029">
    <property type="entry name" value="Radical_SAM"/>
    <property type="match status" value="1"/>
</dbReference>
<evidence type="ECO:0000256" key="8">
    <source>
        <dbReference type="ARBA" id="ARBA00023150"/>
    </source>
</evidence>
<dbReference type="SFLD" id="SFLDG01067">
    <property type="entry name" value="SPASM/twitch_domain_containing"/>
    <property type="match status" value="1"/>
</dbReference>
<comment type="caution">
    <text evidence="11">The sequence shown here is derived from an EMBL/GenBank/DDBJ whole genome shotgun (WGS) entry which is preliminary data.</text>
</comment>
<dbReference type="GO" id="GO:0046872">
    <property type="term" value="F:metal ion binding"/>
    <property type="evidence" value="ECO:0007669"/>
    <property type="project" value="UniProtKB-KW"/>
</dbReference>
<evidence type="ECO:0000313" key="12">
    <source>
        <dbReference type="Proteomes" id="UP000789572"/>
    </source>
</evidence>
<feature type="compositionally biased region" description="Polar residues" evidence="9">
    <location>
        <begin position="161"/>
        <end position="177"/>
    </location>
</feature>
<proteinExistence type="predicted"/>
<evidence type="ECO:0000256" key="4">
    <source>
        <dbReference type="ARBA" id="ARBA00022691"/>
    </source>
</evidence>
<evidence type="ECO:0000313" key="11">
    <source>
        <dbReference type="EMBL" id="CAG8574968.1"/>
    </source>
</evidence>
<dbReference type="CDD" id="cd01335">
    <property type="entry name" value="Radical_SAM"/>
    <property type="match status" value="1"/>
</dbReference>
<dbReference type="PANTHER" id="PTHR22960:SF0">
    <property type="entry name" value="MOLYBDENUM COFACTOR BIOSYNTHESIS PROTEIN 1"/>
    <property type="match status" value="1"/>
</dbReference>
<keyword evidence="6" id="KW-0408">Iron</keyword>
<keyword evidence="3" id="KW-0004">4Fe-4S</keyword>
<feature type="compositionally biased region" description="Basic and acidic residues" evidence="9">
    <location>
        <begin position="256"/>
        <end position="268"/>
    </location>
</feature>
<keyword evidence="4" id="KW-0949">S-adenosyl-L-methionine</keyword>
<dbReference type="GO" id="GO:0061798">
    <property type="term" value="F:GTP 3',8'-cyclase activity"/>
    <property type="evidence" value="ECO:0007669"/>
    <property type="project" value="TreeGrafter"/>
</dbReference>
<name>A0A9N9BSM5_9GLOM</name>
<gene>
    <name evidence="11" type="ORF">POCULU_LOCUS6189</name>
</gene>
<dbReference type="InterPro" id="IPR000385">
    <property type="entry name" value="MoaA_NifB_PqqE_Fe-S-bd_CS"/>
</dbReference>
<dbReference type="Proteomes" id="UP000789572">
    <property type="component" value="Unassembled WGS sequence"/>
</dbReference>
<dbReference type="GO" id="GO:0061799">
    <property type="term" value="F:cyclic pyranopterin monophosphate synthase activity"/>
    <property type="evidence" value="ECO:0007669"/>
    <property type="project" value="TreeGrafter"/>
</dbReference>
<reference evidence="11" key="1">
    <citation type="submission" date="2021-06" db="EMBL/GenBank/DDBJ databases">
        <authorList>
            <person name="Kallberg Y."/>
            <person name="Tangrot J."/>
            <person name="Rosling A."/>
        </authorList>
    </citation>
    <scope>NUCLEOTIDE SEQUENCE</scope>
    <source>
        <strain evidence="11">IA702</strain>
    </source>
</reference>
<dbReference type="InterPro" id="IPR050105">
    <property type="entry name" value="MoCo_biosynth_MoaA/MoaC"/>
</dbReference>
<dbReference type="GO" id="GO:0006777">
    <property type="term" value="P:Mo-molybdopterin cofactor biosynthetic process"/>
    <property type="evidence" value="ECO:0007669"/>
    <property type="project" value="UniProtKB-KW"/>
</dbReference>
<accession>A0A9N9BSM5</accession>
<comment type="pathway">
    <text evidence="2">Cofactor biosynthesis; molybdopterin biosynthesis.</text>
</comment>
<evidence type="ECO:0000256" key="6">
    <source>
        <dbReference type="ARBA" id="ARBA00023004"/>
    </source>
</evidence>
<comment type="cofactor">
    <cofactor evidence="1">
        <name>[4Fe-4S] cluster</name>
        <dbReference type="ChEBI" id="CHEBI:49883"/>
    </cofactor>
</comment>
<keyword evidence="8" id="KW-0501">Molybdenum cofactor biosynthesis</keyword>
<dbReference type="EMBL" id="CAJVPJ010001090">
    <property type="protein sequence ID" value="CAG8574968.1"/>
    <property type="molecule type" value="Genomic_DNA"/>
</dbReference>
<evidence type="ECO:0000256" key="2">
    <source>
        <dbReference type="ARBA" id="ARBA00005046"/>
    </source>
</evidence>